<dbReference type="EC" id="2.7.11.1" evidence="2"/>
<protein>
    <submittedName>
        <fullName evidence="2">MAST</fullName>
        <ecNumber evidence="2">2.7.11.1</ecNumber>
    </submittedName>
</protein>
<dbReference type="OrthoDB" id="6160425at2759"/>
<accession>A0A6J8CQM6</accession>
<keyword evidence="2" id="KW-0808">Transferase</keyword>
<dbReference type="GO" id="GO:0004674">
    <property type="term" value="F:protein serine/threonine kinase activity"/>
    <property type="evidence" value="ECO:0007669"/>
    <property type="project" value="UniProtKB-EC"/>
</dbReference>
<dbReference type="Proteomes" id="UP000507470">
    <property type="component" value="Unassembled WGS sequence"/>
</dbReference>
<feature type="region of interest" description="Disordered" evidence="1">
    <location>
        <begin position="106"/>
        <end position="136"/>
    </location>
</feature>
<reference evidence="2 3" key="1">
    <citation type="submission" date="2020-06" db="EMBL/GenBank/DDBJ databases">
        <authorList>
            <person name="Li R."/>
            <person name="Bekaert M."/>
        </authorList>
    </citation>
    <scope>NUCLEOTIDE SEQUENCE [LARGE SCALE GENOMIC DNA]</scope>
    <source>
        <strain evidence="3">wild</strain>
    </source>
</reference>
<sequence>MNNLAKNQSLEDNNYTKLTAAVLKKQVNSNDNGLLTVPTGSHNITSEFKQNKNANGNFLKRDVIRRFGPACPAIPRSLSEDVPVIVRRRGCTLRVRIASITEGDLERLRESDGGAPHSPGPPLSPSASYRRSQEDIPFCNPGGIRRLQRTLSEDVRQRRRESLTLPSSPISVPNNLVSAGSSSSTSSTIGHNLNALLEPTNLMKMKNTVLGQSAPSLTAGIKEFNMLSKRGKVRKSLVNTSPVLPIRCPSPQPPHGKSV</sequence>
<dbReference type="AlphaFoldDB" id="A0A6J8CQM6"/>
<evidence type="ECO:0000256" key="1">
    <source>
        <dbReference type="SAM" id="MobiDB-lite"/>
    </source>
</evidence>
<evidence type="ECO:0000313" key="3">
    <source>
        <dbReference type="Proteomes" id="UP000507470"/>
    </source>
</evidence>
<evidence type="ECO:0000313" key="2">
    <source>
        <dbReference type="EMBL" id="CAC5398828.1"/>
    </source>
</evidence>
<feature type="compositionally biased region" description="Basic and acidic residues" evidence="1">
    <location>
        <begin position="151"/>
        <end position="162"/>
    </location>
</feature>
<keyword evidence="3" id="KW-1185">Reference proteome</keyword>
<feature type="region of interest" description="Disordered" evidence="1">
    <location>
        <begin position="150"/>
        <end position="169"/>
    </location>
</feature>
<proteinExistence type="predicted"/>
<gene>
    <name evidence="2" type="ORF">MCOR_33160</name>
</gene>
<name>A0A6J8CQM6_MYTCO</name>
<organism evidence="2 3">
    <name type="scientific">Mytilus coruscus</name>
    <name type="common">Sea mussel</name>
    <dbReference type="NCBI Taxonomy" id="42192"/>
    <lineage>
        <taxon>Eukaryota</taxon>
        <taxon>Metazoa</taxon>
        <taxon>Spiralia</taxon>
        <taxon>Lophotrochozoa</taxon>
        <taxon>Mollusca</taxon>
        <taxon>Bivalvia</taxon>
        <taxon>Autobranchia</taxon>
        <taxon>Pteriomorphia</taxon>
        <taxon>Mytilida</taxon>
        <taxon>Mytiloidea</taxon>
        <taxon>Mytilidae</taxon>
        <taxon>Mytilinae</taxon>
        <taxon>Mytilus</taxon>
    </lineage>
</organism>
<dbReference type="EMBL" id="CACVKT020005969">
    <property type="protein sequence ID" value="CAC5398828.1"/>
    <property type="molecule type" value="Genomic_DNA"/>
</dbReference>